<keyword evidence="4" id="KW-1185">Reference proteome</keyword>
<dbReference type="Pfam" id="PF00582">
    <property type="entry name" value="Usp"/>
    <property type="match status" value="3"/>
</dbReference>
<reference evidence="3 4" key="1">
    <citation type="submission" date="2020-03" db="EMBL/GenBank/DDBJ databases">
        <title>Whole genome shotgun sequence of Phytohabitans rumicis NBRC 108638.</title>
        <authorList>
            <person name="Komaki H."/>
            <person name="Tamura T."/>
        </authorList>
    </citation>
    <scope>NUCLEOTIDE SEQUENCE [LARGE SCALE GENOMIC DNA]</scope>
    <source>
        <strain evidence="3 4">NBRC 108638</strain>
    </source>
</reference>
<feature type="domain" description="UspA" evidence="2">
    <location>
        <begin position="201"/>
        <end position="263"/>
    </location>
</feature>
<dbReference type="PRINTS" id="PR01438">
    <property type="entry name" value="UNVRSLSTRESS"/>
</dbReference>
<feature type="domain" description="UspA" evidence="2">
    <location>
        <begin position="4"/>
        <end position="142"/>
    </location>
</feature>
<comment type="caution">
    <text evidence="3">The sequence shown here is derived from an EMBL/GenBank/DDBJ whole genome shotgun (WGS) entry which is preliminary data.</text>
</comment>
<comment type="similarity">
    <text evidence="1">Belongs to the universal stress protein A family.</text>
</comment>
<dbReference type="InterPro" id="IPR006016">
    <property type="entry name" value="UspA"/>
</dbReference>
<gene>
    <name evidence="3" type="ORF">Prum_007430</name>
</gene>
<dbReference type="Proteomes" id="UP000482960">
    <property type="component" value="Unassembled WGS sequence"/>
</dbReference>
<protein>
    <submittedName>
        <fullName evidence="3">Universal stress protein</fullName>
    </submittedName>
</protein>
<dbReference type="Gene3D" id="3.40.50.620">
    <property type="entry name" value="HUPs"/>
    <property type="match status" value="3"/>
</dbReference>
<dbReference type="RefSeq" id="WP_173073901.1">
    <property type="nucleotide sequence ID" value="NZ_BAABJB010000016.1"/>
</dbReference>
<dbReference type="EMBL" id="BLPG01000001">
    <property type="protein sequence ID" value="GFJ87101.1"/>
    <property type="molecule type" value="Genomic_DNA"/>
</dbReference>
<accession>A0A6V8KXE7</accession>
<name>A0A6V8KXE7_9ACTN</name>
<feature type="domain" description="UspA" evidence="2">
    <location>
        <begin position="150"/>
        <end position="197"/>
    </location>
</feature>
<evidence type="ECO:0000259" key="2">
    <source>
        <dbReference type="Pfam" id="PF00582"/>
    </source>
</evidence>
<evidence type="ECO:0000313" key="4">
    <source>
        <dbReference type="Proteomes" id="UP000482960"/>
    </source>
</evidence>
<dbReference type="InterPro" id="IPR014729">
    <property type="entry name" value="Rossmann-like_a/b/a_fold"/>
</dbReference>
<dbReference type="SUPFAM" id="SSF52402">
    <property type="entry name" value="Adenine nucleotide alpha hydrolases-like"/>
    <property type="match status" value="2"/>
</dbReference>
<proteinExistence type="inferred from homology"/>
<dbReference type="InterPro" id="IPR006015">
    <property type="entry name" value="Universal_stress_UspA"/>
</dbReference>
<organism evidence="3 4">
    <name type="scientific">Phytohabitans rumicis</name>
    <dbReference type="NCBI Taxonomy" id="1076125"/>
    <lineage>
        <taxon>Bacteria</taxon>
        <taxon>Bacillati</taxon>
        <taxon>Actinomycetota</taxon>
        <taxon>Actinomycetes</taxon>
        <taxon>Micromonosporales</taxon>
        <taxon>Micromonosporaceae</taxon>
    </lineage>
</organism>
<reference evidence="3 4" key="2">
    <citation type="submission" date="2020-03" db="EMBL/GenBank/DDBJ databases">
        <authorList>
            <person name="Ichikawa N."/>
            <person name="Kimura A."/>
            <person name="Kitahashi Y."/>
            <person name="Uohara A."/>
        </authorList>
    </citation>
    <scope>NUCLEOTIDE SEQUENCE [LARGE SCALE GENOMIC DNA]</scope>
    <source>
        <strain evidence="3 4">NBRC 108638</strain>
    </source>
</reference>
<evidence type="ECO:0000313" key="3">
    <source>
        <dbReference type="EMBL" id="GFJ87101.1"/>
    </source>
</evidence>
<sequence length="270" mass="28023">MNTERVVVGIDGSEQALAAVRAAATEAYHRGEPLHIVHAFIWPSLHVDVGPVAGDLPGTGLRHHAESLLGEATAEARKTAPQVAVTAALIDGAATPVLLEESRRATLLVLGDRGMGGISSVVVGSVAVHAAAHAHCPVLVIRGAEPAAGPVVVGVDGSEGAERAVRFAFEECAYRGAELVPMLAWNDSARTDWLAAWPERYPDVVVRPELIRGHPRNVLVERSKSAQLVVLGSRGRGAVKGLLLGSVSQTLLHHSACPVAVVPATGGSRG</sequence>
<dbReference type="AlphaFoldDB" id="A0A6V8KXE7"/>
<dbReference type="PANTHER" id="PTHR31964:SF113">
    <property type="entry name" value="USPA DOMAIN-CONTAINING PROTEIN"/>
    <property type="match status" value="1"/>
</dbReference>
<evidence type="ECO:0000256" key="1">
    <source>
        <dbReference type="ARBA" id="ARBA00008791"/>
    </source>
</evidence>
<dbReference type="PANTHER" id="PTHR31964">
    <property type="entry name" value="ADENINE NUCLEOTIDE ALPHA HYDROLASES-LIKE SUPERFAMILY PROTEIN"/>
    <property type="match status" value="1"/>
</dbReference>